<evidence type="ECO:0000313" key="5">
    <source>
        <dbReference type="Proteomes" id="UP000030763"/>
    </source>
</evidence>
<feature type="region of interest" description="Disordered" evidence="2">
    <location>
        <begin position="223"/>
        <end position="305"/>
    </location>
</feature>
<dbReference type="OrthoDB" id="10668439at2759"/>
<dbReference type="EMBL" id="HG722257">
    <property type="protein sequence ID" value="CDJ61873.1"/>
    <property type="molecule type" value="Genomic_DNA"/>
</dbReference>
<feature type="compositionally biased region" description="Basic and acidic residues" evidence="2">
    <location>
        <begin position="239"/>
        <end position="252"/>
    </location>
</feature>
<dbReference type="RefSeq" id="XP_013338523.1">
    <property type="nucleotide sequence ID" value="XM_013483069.1"/>
</dbReference>
<feature type="coiled-coil region" evidence="1">
    <location>
        <begin position="121"/>
        <end position="189"/>
    </location>
</feature>
<organism evidence="4 5">
    <name type="scientific">Eimeria maxima</name>
    <name type="common">Coccidian parasite</name>
    <dbReference type="NCBI Taxonomy" id="5804"/>
    <lineage>
        <taxon>Eukaryota</taxon>
        <taxon>Sar</taxon>
        <taxon>Alveolata</taxon>
        <taxon>Apicomplexa</taxon>
        <taxon>Conoidasida</taxon>
        <taxon>Coccidia</taxon>
        <taxon>Eucoccidiorida</taxon>
        <taxon>Eimeriorina</taxon>
        <taxon>Eimeriidae</taxon>
        <taxon>Eimeria</taxon>
    </lineage>
</organism>
<dbReference type="GeneID" id="25338555"/>
<dbReference type="VEuPathDB" id="ToxoDB:EMWEY_00045690"/>
<reference evidence="4" key="1">
    <citation type="submission" date="2013-10" db="EMBL/GenBank/DDBJ databases">
        <title>Genomic analysis of the causative agents of coccidiosis in chickens.</title>
        <authorList>
            <person name="Reid A.J."/>
            <person name="Blake D."/>
            <person name="Billington K."/>
            <person name="Browne H."/>
            <person name="Dunn M."/>
            <person name="Hung S."/>
            <person name="Kawahara F."/>
            <person name="Miranda-Saavedra D."/>
            <person name="Mourier T."/>
            <person name="Nagra H."/>
            <person name="Otto T.D."/>
            <person name="Rawlings N."/>
            <person name="Sanchez A."/>
            <person name="Sanders M."/>
            <person name="Subramaniam C."/>
            <person name="Tay Y."/>
            <person name="Dear P."/>
            <person name="Doerig C."/>
            <person name="Gruber A."/>
            <person name="Parkinson J."/>
            <person name="Shirley M."/>
            <person name="Wan K.L."/>
            <person name="Berriman M."/>
            <person name="Tomley F."/>
            <person name="Pain A."/>
        </authorList>
    </citation>
    <scope>NUCLEOTIDE SEQUENCE [LARGE SCALE GENOMIC DNA]</scope>
    <source>
        <strain evidence="4">Weybridge</strain>
    </source>
</reference>
<keyword evidence="5" id="KW-1185">Reference proteome</keyword>
<evidence type="ECO:0000256" key="1">
    <source>
        <dbReference type="SAM" id="Coils"/>
    </source>
</evidence>
<keyword evidence="3" id="KW-0732">Signal</keyword>
<evidence type="ECO:0000256" key="2">
    <source>
        <dbReference type="SAM" id="MobiDB-lite"/>
    </source>
</evidence>
<dbReference type="AlphaFoldDB" id="U6MFP0"/>
<gene>
    <name evidence="4" type="ORF">EMWEY_00045690</name>
</gene>
<feature type="chain" id="PRO_5004673577" evidence="3">
    <location>
        <begin position="22"/>
        <end position="408"/>
    </location>
</feature>
<sequence length="408" mass="44523">MKRCVSTIIAFLVHILHSTEANSLEVSYEGGPAPASAAFAADPAAAAAGAAAQEAYRLPDRVVARFTLGDNQHYELPIHLGPKEDGEGAQKKGHLRGSATGFAAGILCMVLLTVFRDIVAAARHQQERKHQRREAKALETQRMVALAAMRQAAELLLQHEKQMHQQHEKQLQQQQRQQMLAAAAGLEENLILLQDDFPNTTAAGGELVIQLLHAAGALSSEQVQQRQQRLKQQRMEQQQQEKEQQEKKDKRPPSVRGLHSLNTKSIESITSTSRSRGPYFSTMNSSSSNSSSRSNSSSSSNSSKTPFAAFLEQRDQTTGQWDPLNTVDTQDDSWGTLLDKPADPLEDLVAMGGPMGAPQFPHLEDLAGLLSENRNLNSKDAFAILRAIGRYPKDSTSEGPQEGAPKGP</sequence>
<accession>U6MFP0</accession>
<reference evidence="4" key="2">
    <citation type="submission" date="2013-10" db="EMBL/GenBank/DDBJ databases">
        <authorList>
            <person name="Aslett M."/>
        </authorList>
    </citation>
    <scope>NUCLEOTIDE SEQUENCE [LARGE SCALE GENOMIC DNA]</scope>
    <source>
        <strain evidence="4">Weybridge</strain>
    </source>
</reference>
<dbReference type="OMA" id="HYELPIH"/>
<feature type="compositionally biased region" description="Low complexity" evidence="2">
    <location>
        <begin position="284"/>
        <end position="303"/>
    </location>
</feature>
<keyword evidence="1" id="KW-0175">Coiled coil</keyword>
<name>U6MFP0_EIMMA</name>
<dbReference type="Proteomes" id="UP000030763">
    <property type="component" value="Unassembled WGS sequence"/>
</dbReference>
<evidence type="ECO:0000313" key="4">
    <source>
        <dbReference type="EMBL" id="CDJ61873.1"/>
    </source>
</evidence>
<feature type="compositionally biased region" description="Low complexity" evidence="2">
    <location>
        <begin position="265"/>
        <end position="276"/>
    </location>
</feature>
<protein>
    <submittedName>
        <fullName evidence="4">Uncharacterized protein</fullName>
    </submittedName>
</protein>
<feature type="signal peptide" evidence="3">
    <location>
        <begin position="1"/>
        <end position="21"/>
    </location>
</feature>
<evidence type="ECO:0000256" key="3">
    <source>
        <dbReference type="SAM" id="SignalP"/>
    </source>
</evidence>
<proteinExistence type="predicted"/>